<feature type="domain" description="HTH lysR-type" evidence="5">
    <location>
        <begin position="1"/>
        <end position="58"/>
    </location>
</feature>
<proteinExistence type="inferred from homology"/>
<name>A0ABX3KNI6_SALCS</name>
<keyword evidence="7" id="KW-1185">Reference proteome</keyword>
<dbReference type="PROSITE" id="PS50931">
    <property type="entry name" value="HTH_LYSR"/>
    <property type="match status" value="1"/>
</dbReference>
<dbReference type="Proteomes" id="UP000189431">
    <property type="component" value="Unassembled WGS sequence"/>
</dbReference>
<keyword evidence="4" id="KW-0804">Transcription</keyword>
<evidence type="ECO:0000256" key="1">
    <source>
        <dbReference type="ARBA" id="ARBA00009437"/>
    </source>
</evidence>
<keyword evidence="2" id="KW-0805">Transcription regulation</keyword>
<protein>
    <submittedName>
        <fullName evidence="6">Transcriptional regulator HdfR</fullName>
    </submittedName>
</protein>
<dbReference type="InterPro" id="IPR005119">
    <property type="entry name" value="LysR_subst-bd"/>
</dbReference>
<dbReference type="SUPFAM" id="SSF53850">
    <property type="entry name" value="Periplasmic binding protein-like II"/>
    <property type="match status" value="1"/>
</dbReference>
<dbReference type="NCBIfam" id="NF002946">
    <property type="entry name" value="PRK03601.1"/>
    <property type="match status" value="1"/>
</dbReference>
<sequence>MDIQLLRTFIEVSKTRHFGHAADNLYLTQSAVSFRIRQLETQLGTALFIRQRNNVRLTEAGERLFPYAETMLQTWQRAQHDVSAIQAASAQLTFGASPMLWELDGVSAWINQIGADHTDWLLRAESTPRQLLAHHLIEKRIDAGLTSELPKLEGLQSHHLGNYQLQLVSHVAHLHLDKSDELPLIYLDWGTQFASAQSQIAQLQRPPVLHTQSCHLALNYLLTHGGIAFLPSLAIQQYLDSKRLHLVDKVQALTHPLHLIWLTNNDKSNLISQLIESNGQLYAG</sequence>
<keyword evidence="3" id="KW-0238">DNA-binding</keyword>
<evidence type="ECO:0000259" key="5">
    <source>
        <dbReference type="PROSITE" id="PS50931"/>
    </source>
</evidence>
<evidence type="ECO:0000256" key="2">
    <source>
        <dbReference type="ARBA" id="ARBA00023015"/>
    </source>
</evidence>
<gene>
    <name evidence="6" type="ORF">BZJ21_11730</name>
</gene>
<dbReference type="InterPro" id="IPR000847">
    <property type="entry name" value="LysR_HTH_N"/>
</dbReference>
<dbReference type="PANTHER" id="PTHR30579:SF8">
    <property type="entry name" value="HTH-TYPE TRANSCRIPTIONAL REGULATOR HDFR"/>
    <property type="match status" value="1"/>
</dbReference>
<reference evidence="7" key="1">
    <citation type="submission" date="2017-01" db="EMBL/GenBank/DDBJ databases">
        <title>Draft genome of the species Salinivibrio costicola subsp. alcaliphilus.</title>
        <authorList>
            <person name="Lopez-Hermoso C."/>
            <person name="De La Haba R."/>
            <person name="Sanchez-Porro C."/>
            <person name="Ventosa A."/>
        </authorList>
    </citation>
    <scope>NUCLEOTIDE SEQUENCE [LARGE SCALE GENOMIC DNA]</scope>
    <source>
        <strain evidence="7">CBH448</strain>
    </source>
</reference>
<dbReference type="Pfam" id="PF03466">
    <property type="entry name" value="LysR_substrate"/>
    <property type="match status" value="1"/>
</dbReference>
<dbReference type="Gene3D" id="1.10.10.10">
    <property type="entry name" value="Winged helix-like DNA-binding domain superfamily/Winged helix DNA-binding domain"/>
    <property type="match status" value="1"/>
</dbReference>
<comment type="caution">
    <text evidence="6">The sequence shown here is derived from an EMBL/GenBank/DDBJ whole genome shotgun (WGS) entry which is preliminary data.</text>
</comment>
<dbReference type="RefSeq" id="WP_077669868.1">
    <property type="nucleotide sequence ID" value="NZ_MUFR01000034.1"/>
</dbReference>
<dbReference type="InterPro" id="IPR050176">
    <property type="entry name" value="LTTR"/>
</dbReference>
<evidence type="ECO:0000313" key="6">
    <source>
        <dbReference type="EMBL" id="OOF33270.1"/>
    </source>
</evidence>
<evidence type="ECO:0000256" key="4">
    <source>
        <dbReference type="ARBA" id="ARBA00023163"/>
    </source>
</evidence>
<organism evidence="6 7">
    <name type="scientific">Salinivibrio costicola subsp. alcaliphilus</name>
    <dbReference type="NCBI Taxonomy" id="272773"/>
    <lineage>
        <taxon>Bacteria</taxon>
        <taxon>Pseudomonadati</taxon>
        <taxon>Pseudomonadota</taxon>
        <taxon>Gammaproteobacteria</taxon>
        <taxon>Vibrionales</taxon>
        <taxon>Vibrionaceae</taxon>
        <taxon>Salinivibrio</taxon>
    </lineage>
</organism>
<evidence type="ECO:0000313" key="7">
    <source>
        <dbReference type="Proteomes" id="UP000189431"/>
    </source>
</evidence>
<dbReference type="SUPFAM" id="SSF46785">
    <property type="entry name" value="Winged helix' DNA-binding domain"/>
    <property type="match status" value="1"/>
</dbReference>
<dbReference type="PANTHER" id="PTHR30579">
    <property type="entry name" value="TRANSCRIPTIONAL REGULATOR"/>
    <property type="match status" value="1"/>
</dbReference>
<dbReference type="InterPro" id="IPR036388">
    <property type="entry name" value="WH-like_DNA-bd_sf"/>
</dbReference>
<accession>A0ABX3KNI6</accession>
<dbReference type="InterPro" id="IPR036390">
    <property type="entry name" value="WH_DNA-bd_sf"/>
</dbReference>
<dbReference type="PRINTS" id="PR00039">
    <property type="entry name" value="HTHLYSR"/>
</dbReference>
<dbReference type="Gene3D" id="3.40.190.10">
    <property type="entry name" value="Periplasmic binding protein-like II"/>
    <property type="match status" value="2"/>
</dbReference>
<comment type="similarity">
    <text evidence="1">Belongs to the LysR transcriptional regulatory family.</text>
</comment>
<dbReference type="EMBL" id="MUFR01000034">
    <property type="protein sequence ID" value="OOF33270.1"/>
    <property type="molecule type" value="Genomic_DNA"/>
</dbReference>
<dbReference type="Pfam" id="PF00126">
    <property type="entry name" value="HTH_1"/>
    <property type="match status" value="1"/>
</dbReference>
<evidence type="ECO:0000256" key="3">
    <source>
        <dbReference type="ARBA" id="ARBA00023125"/>
    </source>
</evidence>